<gene>
    <name evidence="2" type="ORF">EIY72_26465</name>
</gene>
<name>A0A4R4JVA7_PSEVA</name>
<dbReference type="InterPro" id="IPR011979">
    <property type="entry name" value="Antitox_Xre"/>
</dbReference>
<dbReference type="OrthoDB" id="8595277at2"/>
<dbReference type="AlphaFoldDB" id="A0A4R4JVA7"/>
<dbReference type="RefSeq" id="WP_093215723.1">
    <property type="nucleotide sequence ID" value="NZ_LT629803.1"/>
</dbReference>
<accession>A0A4R4JVA7</accession>
<dbReference type="InterPro" id="IPR024467">
    <property type="entry name" value="Xre/MbcA/ParS-like_toxin-bd"/>
</dbReference>
<dbReference type="NCBIfam" id="TIGR02293">
    <property type="entry name" value="TAS_TIGR02293"/>
    <property type="match status" value="1"/>
</dbReference>
<dbReference type="Proteomes" id="UP000295254">
    <property type="component" value="Unassembled WGS sequence"/>
</dbReference>
<sequence length="136" mass="14945">MKTDIWGTVNLPSPGIEFHDVVRHRMPFPSFRFLAEMLCIDEDLLGKRMGMSSALLSNATTVGFFPLSESRRLYGLIVALQASCELFEGDVQAAGVFLRSPLRCFNSNAPLEMLITEEGASAVIDLIGQLEHGVLT</sequence>
<dbReference type="Pfam" id="PF09722">
    <property type="entry name" value="Xre_MbcA_ParS_C"/>
    <property type="match status" value="1"/>
</dbReference>
<dbReference type="EMBL" id="RRZK01000032">
    <property type="protein sequence ID" value="TDB57801.1"/>
    <property type="molecule type" value="Genomic_DNA"/>
</dbReference>
<protein>
    <submittedName>
        <fullName evidence="2">DUF2384 domain-containing protein</fullName>
    </submittedName>
</protein>
<comment type="caution">
    <text evidence="2">The sequence shown here is derived from an EMBL/GenBank/DDBJ whole genome shotgun (WGS) entry which is preliminary data.</text>
</comment>
<feature type="domain" description="Antitoxin Xre/MbcA/ParS-like toxin-binding" evidence="1">
    <location>
        <begin position="85"/>
        <end position="133"/>
    </location>
</feature>
<evidence type="ECO:0000313" key="3">
    <source>
        <dbReference type="Proteomes" id="UP000295254"/>
    </source>
</evidence>
<keyword evidence="3" id="KW-1185">Reference proteome</keyword>
<evidence type="ECO:0000313" key="2">
    <source>
        <dbReference type="EMBL" id="TDB57801.1"/>
    </source>
</evidence>
<reference evidence="3" key="1">
    <citation type="journal article" date="2019" name="bioRxiv">
        <title>Bacterially produced spermidine induces plant systemic susceptibility to pathogens.</title>
        <authorList>
            <person name="Melnyk R.A."/>
            <person name="Beskrovnaya P.A."/>
            <person name="Liu Z."/>
            <person name="Song Y."/>
            <person name="Haney C.H."/>
        </authorList>
    </citation>
    <scope>NUCLEOTIDE SEQUENCE [LARGE SCALE GENOMIC DNA]</scope>
    <source>
        <strain evidence="3">Dha-51</strain>
    </source>
</reference>
<proteinExistence type="predicted"/>
<evidence type="ECO:0000259" key="1">
    <source>
        <dbReference type="Pfam" id="PF09722"/>
    </source>
</evidence>
<organism evidence="2 3">
    <name type="scientific">Pseudomonas vancouverensis</name>
    <dbReference type="NCBI Taxonomy" id="95300"/>
    <lineage>
        <taxon>Bacteria</taxon>
        <taxon>Pseudomonadati</taxon>
        <taxon>Pseudomonadota</taxon>
        <taxon>Gammaproteobacteria</taxon>
        <taxon>Pseudomonadales</taxon>
        <taxon>Pseudomonadaceae</taxon>
        <taxon>Pseudomonas</taxon>
    </lineage>
</organism>